<protein>
    <submittedName>
        <fullName evidence="1">Uncharacterized protein</fullName>
    </submittedName>
</protein>
<organism evidence="1 2">
    <name type="scientific">Nocardioides jishulii</name>
    <dbReference type="NCBI Taxonomy" id="2575440"/>
    <lineage>
        <taxon>Bacteria</taxon>
        <taxon>Bacillati</taxon>
        <taxon>Actinomycetota</taxon>
        <taxon>Actinomycetes</taxon>
        <taxon>Propionibacteriales</taxon>
        <taxon>Nocardioidaceae</taxon>
        <taxon>Nocardioides</taxon>
    </lineage>
</organism>
<dbReference type="RefSeq" id="WP_137067384.1">
    <property type="nucleotide sequence ID" value="NZ_CP040748.1"/>
</dbReference>
<gene>
    <name evidence="1" type="ORF">FC770_16245</name>
</gene>
<name>A0A4U2YKX4_9ACTN</name>
<dbReference type="Proteomes" id="UP000307808">
    <property type="component" value="Unassembled WGS sequence"/>
</dbReference>
<proteinExistence type="predicted"/>
<dbReference type="AlphaFoldDB" id="A0A4U2YKX4"/>
<sequence>MFEDVTTPGDLVALARANAAAVRRAEADTLLIAYACAVAHPALPDGSDAAVFQVAEATIHACPALPAEGVAWIDQQVAPFIEKTGRAQVDRLTWRRCAGATIG</sequence>
<comment type="caution">
    <text evidence="1">The sequence shown here is derived from an EMBL/GenBank/DDBJ whole genome shotgun (WGS) entry which is preliminary data.</text>
</comment>
<accession>A0A4U2YKX4</accession>
<dbReference type="EMBL" id="SZPY01000005">
    <property type="protein sequence ID" value="TKI60351.1"/>
    <property type="molecule type" value="Genomic_DNA"/>
</dbReference>
<reference evidence="1 2" key="1">
    <citation type="submission" date="2019-04" db="EMBL/GenBank/DDBJ databases">
        <authorList>
            <person name="Dong K."/>
        </authorList>
    </citation>
    <scope>NUCLEOTIDE SEQUENCE [LARGE SCALE GENOMIC DNA]</scope>
    <source>
        <strain evidence="2">dk3543</strain>
    </source>
</reference>
<evidence type="ECO:0000313" key="1">
    <source>
        <dbReference type="EMBL" id="TKI60351.1"/>
    </source>
</evidence>
<keyword evidence="2" id="KW-1185">Reference proteome</keyword>
<evidence type="ECO:0000313" key="2">
    <source>
        <dbReference type="Proteomes" id="UP000307808"/>
    </source>
</evidence>